<sequence length="69" mass="7001">VADRCRGGDLVALGAVGDFKKGDTGSESPTMTASDKAEAEKAGIKNPSQAVATYTNVSDPTKLEGQSLS</sequence>
<comment type="caution">
    <text evidence="2">The sequence shown here is derived from an EMBL/GenBank/DDBJ whole genome shotgun (WGS) entry which is preliminary data.</text>
</comment>
<evidence type="ECO:0000256" key="1">
    <source>
        <dbReference type="SAM" id="MobiDB-lite"/>
    </source>
</evidence>
<dbReference type="AlphaFoldDB" id="A0A939FDP3"/>
<gene>
    <name evidence="2" type="ORF">J0695_36350</name>
</gene>
<evidence type="ECO:0000313" key="2">
    <source>
        <dbReference type="EMBL" id="MBO0517195.1"/>
    </source>
</evidence>
<feature type="non-terminal residue" evidence="2">
    <location>
        <position position="69"/>
    </location>
</feature>
<keyword evidence="3" id="KW-1185">Reference proteome</keyword>
<dbReference type="EMBL" id="JAFLRJ010000528">
    <property type="protein sequence ID" value="MBO0517195.1"/>
    <property type="molecule type" value="Genomic_DNA"/>
</dbReference>
<feature type="compositionally biased region" description="Polar residues" evidence="1">
    <location>
        <begin position="46"/>
        <end position="69"/>
    </location>
</feature>
<protein>
    <submittedName>
        <fullName evidence="2">Uncharacterized protein</fullName>
    </submittedName>
</protein>
<dbReference type="Proteomes" id="UP000664167">
    <property type="component" value="Unassembled WGS sequence"/>
</dbReference>
<proteinExistence type="predicted"/>
<feature type="region of interest" description="Disordered" evidence="1">
    <location>
        <begin position="16"/>
        <end position="69"/>
    </location>
</feature>
<organism evidence="2 3">
    <name type="scientific">Streptomyces beijiangensis</name>
    <dbReference type="NCBI Taxonomy" id="163361"/>
    <lineage>
        <taxon>Bacteria</taxon>
        <taxon>Bacillati</taxon>
        <taxon>Actinomycetota</taxon>
        <taxon>Actinomycetes</taxon>
        <taxon>Kitasatosporales</taxon>
        <taxon>Streptomycetaceae</taxon>
        <taxon>Streptomyces</taxon>
    </lineage>
</organism>
<feature type="non-terminal residue" evidence="2">
    <location>
        <position position="1"/>
    </location>
</feature>
<reference evidence="2" key="1">
    <citation type="submission" date="2021-03" db="EMBL/GenBank/DDBJ databases">
        <title>Streptomyces poriferae sp. nov., a novel marine sponge-derived Actinobacteria species with anti-MRSA activity.</title>
        <authorList>
            <person name="Sandoval-Powers M."/>
            <person name="Kralova S."/>
            <person name="Nguyen G.-S."/>
            <person name="Fawwal D."/>
            <person name="Degnes K."/>
            <person name="Klinkenberg G."/>
            <person name="Sletta H."/>
            <person name="Wentzel A."/>
            <person name="Liles M.R."/>
        </authorList>
    </citation>
    <scope>NUCLEOTIDE SEQUENCE</scope>
    <source>
        <strain evidence="2">DSM 41794</strain>
    </source>
</reference>
<evidence type="ECO:0000313" key="3">
    <source>
        <dbReference type="Proteomes" id="UP000664167"/>
    </source>
</evidence>
<accession>A0A939FDP3</accession>
<name>A0A939FDP3_9ACTN</name>